<protein>
    <submittedName>
        <fullName evidence="7">Sugar transporter</fullName>
    </submittedName>
</protein>
<dbReference type="Proteomes" id="UP000283855">
    <property type="component" value="Unassembled WGS sequence"/>
</dbReference>
<feature type="transmembrane region" description="Helical" evidence="6">
    <location>
        <begin position="404"/>
        <end position="423"/>
    </location>
</feature>
<dbReference type="RefSeq" id="WP_118399769.1">
    <property type="nucleotide sequence ID" value="NZ_CABJGD010000001.1"/>
</dbReference>
<feature type="transmembrane region" description="Helical" evidence="6">
    <location>
        <begin position="377"/>
        <end position="398"/>
    </location>
</feature>
<keyword evidence="7" id="KW-0762">Sugar transport</keyword>
<feature type="transmembrane region" description="Helical" evidence="6">
    <location>
        <begin position="435"/>
        <end position="454"/>
    </location>
</feature>
<dbReference type="PANTHER" id="PTHR30250">
    <property type="entry name" value="PST FAMILY PREDICTED COLANIC ACID TRANSPORTER"/>
    <property type="match status" value="1"/>
</dbReference>
<feature type="transmembrane region" description="Helical" evidence="6">
    <location>
        <begin position="241"/>
        <end position="266"/>
    </location>
</feature>
<feature type="transmembrane region" description="Helical" evidence="6">
    <location>
        <begin position="156"/>
        <end position="178"/>
    </location>
</feature>
<evidence type="ECO:0000313" key="8">
    <source>
        <dbReference type="Proteomes" id="UP000283855"/>
    </source>
</evidence>
<dbReference type="GO" id="GO:0005886">
    <property type="term" value="C:plasma membrane"/>
    <property type="evidence" value="ECO:0007669"/>
    <property type="project" value="UniProtKB-SubCell"/>
</dbReference>
<dbReference type="InterPro" id="IPR050833">
    <property type="entry name" value="Poly_Biosynth_Transport"/>
</dbReference>
<dbReference type="EMBL" id="QSFT01000001">
    <property type="protein sequence ID" value="RHA78953.1"/>
    <property type="molecule type" value="Genomic_DNA"/>
</dbReference>
<comment type="subcellular location">
    <subcellularLocation>
        <location evidence="1">Cell membrane</location>
        <topology evidence="1">Multi-pass membrane protein</topology>
    </subcellularLocation>
</comment>
<feature type="transmembrane region" description="Helical" evidence="6">
    <location>
        <begin position="339"/>
        <end position="357"/>
    </location>
</feature>
<proteinExistence type="predicted"/>
<name>A0A413T572_9BACT</name>
<feature type="transmembrane region" description="Helical" evidence="6">
    <location>
        <begin position="315"/>
        <end position="333"/>
    </location>
</feature>
<keyword evidence="4 6" id="KW-1133">Transmembrane helix</keyword>
<dbReference type="PANTHER" id="PTHR30250:SF26">
    <property type="entry name" value="PSMA PROTEIN"/>
    <property type="match status" value="1"/>
</dbReference>
<keyword evidence="2" id="KW-1003">Cell membrane</keyword>
<evidence type="ECO:0000256" key="4">
    <source>
        <dbReference type="ARBA" id="ARBA00022989"/>
    </source>
</evidence>
<keyword evidence="3 6" id="KW-0812">Transmembrane</keyword>
<evidence type="ECO:0000256" key="1">
    <source>
        <dbReference type="ARBA" id="ARBA00004651"/>
    </source>
</evidence>
<keyword evidence="5 6" id="KW-0472">Membrane</keyword>
<feature type="transmembrane region" description="Helical" evidence="6">
    <location>
        <begin position="272"/>
        <end position="295"/>
    </location>
</feature>
<dbReference type="AlphaFoldDB" id="A0A413T572"/>
<keyword evidence="7" id="KW-0813">Transport</keyword>
<comment type="caution">
    <text evidence="7">The sequence shown here is derived from an EMBL/GenBank/DDBJ whole genome shotgun (WGS) entry which is preliminary data.</text>
</comment>
<evidence type="ECO:0000256" key="6">
    <source>
        <dbReference type="SAM" id="Phobius"/>
    </source>
</evidence>
<feature type="transmembrane region" description="Helical" evidence="6">
    <location>
        <begin position="126"/>
        <end position="144"/>
    </location>
</feature>
<feature type="transmembrane region" description="Helical" evidence="6">
    <location>
        <begin position="474"/>
        <end position="496"/>
    </location>
</feature>
<evidence type="ECO:0000256" key="5">
    <source>
        <dbReference type="ARBA" id="ARBA00023136"/>
    </source>
</evidence>
<sequence>MESRVKKTITNAQVNLLFYILLLVATFFSRKIFIDSLGNEFVGLTSTLQNILGLFNLAELGISSAIAFSLYKPLFDKNHERITELISIFGYLYQKIGYIITGIGIIVAIFLPFIFKKSILDLGIIYFAYFSYLIISLFTYFFNYKQTLLAADQKEYYVTIYYQSANIIKICVQIVLLLQYKSPYIWLLIELIFGIIYCFILNIKVRQVYPWLHSTIKQGKKNLSNYPEIPKYIKQIFVHKLASVALLNTSSIFIYSFSSLSLVTYFMNYNLIILKVDALITQLLNSTSAGVGNLVAEGNKTKIKKVFEELLAIRYFIAILLSLCIYFCINQFISIWLGAEYLLSNNIIILIITAFYLKQTGEIVDQFLRAHGLFYDIWAPLTEASINILVSIIGGLLWGLEGVLWGPIISMLVIVHLWKPYFLYSKGLNISVLKYWKIIIIYTSILFTTFFIYNYMNFNIIHPLIEGSNDLLNFILYCVATVLSLSILLIGEMMLFSSGIRSFLHRIYKTIRK</sequence>
<feature type="transmembrane region" description="Helical" evidence="6">
    <location>
        <begin position="184"/>
        <end position="203"/>
    </location>
</feature>
<gene>
    <name evidence="7" type="ORF">DW921_00365</name>
</gene>
<organism evidence="7 8">
    <name type="scientific">Phocaeicola coprophilus</name>
    <dbReference type="NCBI Taxonomy" id="387090"/>
    <lineage>
        <taxon>Bacteria</taxon>
        <taxon>Pseudomonadati</taxon>
        <taxon>Bacteroidota</taxon>
        <taxon>Bacteroidia</taxon>
        <taxon>Bacteroidales</taxon>
        <taxon>Bacteroidaceae</taxon>
        <taxon>Phocaeicola</taxon>
    </lineage>
</organism>
<evidence type="ECO:0000313" key="7">
    <source>
        <dbReference type="EMBL" id="RHA78953.1"/>
    </source>
</evidence>
<feature type="transmembrane region" description="Helical" evidence="6">
    <location>
        <begin position="53"/>
        <end position="75"/>
    </location>
</feature>
<evidence type="ECO:0000256" key="3">
    <source>
        <dbReference type="ARBA" id="ARBA00022692"/>
    </source>
</evidence>
<feature type="transmembrane region" description="Helical" evidence="6">
    <location>
        <begin position="96"/>
        <end position="114"/>
    </location>
</feature>
<reference evidence="7 8" key="1">
    <citation type="submission" date="2018-08" db="EMBL/GenBank/DDBJ databases">
        <title>A genome reference for cultivated species of the human gut microbiota.</title>
        <authorList>
            <person name="Zou Y."/>
            <person name="Xue W."/>
            <person name="Luo G."/>
        </authorList>
    </citation>
    <scope>NUCLEOTIDE SEQUENCE [LARGE SCALE GENOMIC DNA]</scope>
    <source>
        <strain evidence="7 8">AM42-38</strain>
    </source>
</reference>
<feature type="transmembrane region" description="Helical" evidence="6">
    <location>
        <begin position="12"/>
        <end position="33"/>
    </location>
</feature>
<accession>A0A413T572</accession>
<evidence type="ECO:0000256" key="2">
    <source>
        <dbReference type="ARBA" id="ARBA00022475"/>
    </source>
</evidence>